<dbReference type="Proteomes" id="UP000299102">
    <property type="component" value="Unassembled WGS sequence"/>
</dbReference>
<sequence length="234" mass="26109">MSNLMRSYRGGTVTNIRASTRRRCAIFLTSSYEEAAWTWHLMYILGPTKVETEYPLRSVSLVETCHQPPIAWLGTEREHREWGLKQRVGNDGYLKNPVGLPRTGVGLDWESKKISPMHWGSTRWGAIVQDENMSLSIMSTKVLPAESTSPQRQRGQEGSTLHLHSNCLNAIAMGRDTNRGKGSMISDKHSGIAVSIRFVVSKADKTRHSKKTARPQPCLRYGNNGGGSIFVVGR</sequence>
<proteinExistence type="predicted"/>
<comment type="caution">
    <text evidence="1">The sequence shown here is derived from an EMBL/GenBank/DDBJ whole genome shotgun (WGS) entry which is preliminary data.</text>
</comment>
<reference evidence="1 2" key="1">
    <citation type="journal article" date="2019" name="Commun. Biol.">
        <title>The bagworm genome reveals a unique fibroin gene that provides high tensile strength.</title>
        <authorList>
            <person name="Kono N."/>
            <person name="Nakamura H."/>
            <person name="Ohtoshi R."/>
            <person name="Tomita M."/>
            <person name="Numata K."/>
            <person name="Arakawa K."/>
        </authorList>
    </citation>
    <scope>NUCLEOTIDE SEQUENCE [LARGE SCALE GENOMIC DNA]</scope>
</reference>
<dbReference type="AlphaFoldDB" id="A0A4C1V741"/>
<dbReference type="EMBL" id="BGZK01000287">
    <property type="protein sequence ID" value="GBP34350.1"/>
    <property type="molecule type" value="Genomic_DNA"/>
</dbReference>
<evidence type="ECO:0000313" key="2">
    <source>
        <dbReference type="Proteomes" id="UP000299102"/>
    </source>
</evidence>
<evidence type="ECO:0000313" key="1">
    <source>
        <dbReference type="EMBL" id="GBP34350.1"/>
    </source>
</evidence>
<accession>A0A4C1V741</accession>
<keyword evidence="2" id="KW-1185">Reference proteome</keyword>
<organism evidence="1 2">
    <name type="scientific">Eumeta variegata</name>
    <name type="common">Bagworm moth</name>
    <name type="synonym">Eumeta japonica</name>
    <dbReference type="NCBI Taxonomy" id="151549"/>
    <lineage>
        <taxon>Eukaryota</taxon>
        <taxon>Metazoa</taxon>
        <taxon>Ecdysozoa</taxon>
        <taxon>Arthropoda</taxon>
        <taxon>Hexapoda</taxon>
        <taxon>Insecta</taxon>
        <taxon>Pterygota</taxon>
        <taxon>Neoptera</taxon>
        <taxon>Endopterygota</taxon>
        <taxon>Lepidoptera</taxon>
        <taxon>Glossata</taxon>
        <taxon>Ditrysia</taxon>
        <taxon>Tineoidea</taxon>
        <taxon>Psychidae</taxon>
        <taxon>Oiketicinae</taxon>
        <taxon>Eumeta</taxon>
    </lineage>
</organism>
<protein>
    <submittedName>
        <fullName evidence="1">Uncharacterized protein</fullName>
    </submittedName>
</protein>
<name>A0A4C1V741_EUMVA</name>
<gene>
    <name evidence="1" type="ORF">EVAR_7402_1</name>
</gene>